<protein>
    <submittedName>
        <fullName evidence="1">Uncharacterized protein</fullName>
    </submittedName>
</protein>
<organism evidence="1 2">
    <name type="scientific">Qipengyuania gaetbuli</name>
    <dbReference type="NCBI Taxonomy" id="266952"/>
    <lineage>
        <taxon>Bacteria</taxon>
        <taxon>Pseudomonadati</taxon>
        <taxon>Pseudomonadota</taxon>
        <taxon>Alphaproteobacteria</taxon>
        <taxon>Sphingomonadales</taxon>
        <taxon>Erythrobacteraceae</taxon>
        <taxon>Qipengyuania</taxon>
    </lineage>
</organism>
<reference evidence="1 2" key="1">
    <citation type="submission" date="2019-12" db="EMBL/GenBank/DDBJ databases">
        <title>Genomic-based taxomic classification of the family Erythrobacteraceae.</title>
        <authorList>
            <person name="Xu L."/>
        </authorList>
    </citation>
    <scope>NUCLEOTIDE SEQUENCE [LARGE SCALE GENOMIC DNA]</scope>
    <source>
        <strain evidence="1 2">DSM 16225</strain>
    </source>
</reference>
<dbReference type="EMBL" id="WTYF01000004">
    <property type="protein sequence ID" value="MXO51563.1"/>
    <property type="molecule type" value="Genomic_DNA"/>
</dbReference>
<dbReference type="AlphaFoldDB" id="A0A844Y2L6"/>
<evidence type="ECO:0000313" key="2">
    <source>
        <dbReference type="Proteomes" id="UP000444185"/>
    </source>
</evidence>
<accession>A0A844Y2L6</accession>
<name>A0A844Y2L6_9SPHN</name>
<gene>
    <name evidence="1" type="ORF">GRI42_09645</name>
</gene>
<keyword evidence="2" id="KW-1185">Reference proteome</keyword>
<evidence type="ECO:0000313" key="1">
    <source>
        <dbReference type="EMBL" id="MXO51563.1"/>
    </source>
</evidence>
<sequence>MAAPLAAGASASVNAEDFYSTAVELEKKGFRALFDKRAKSMEAQMKDAGASARQANAAASKTGNPLYCVSDAERKKGLSVSQVLAMLGALGQETRSKLTLERAWLLALKRKYPCTAT</sequence>
<proteinExistence type="predicted"/>
<dbReference type="OrthoDB" id="7428574at2"/>
<comment type="caution">
    <text evidence="1">The sequence shown here is derived from an EMBL/GenBank/DDBJ whole genome shotgun (WGS) entry which is preliminary data.</text>
</comment>
<dbReference type="RefSeq" id="WP_160608286.1">
    <property type="nucleotide sequence ID" value="NZ_WTYF01000004.1"/>
</dbReference>
<dbReference type="Proteomes" id="UP000444185">
    <property type="component" value="Unassembled WGS sequence"/>
</dbReference>